<dbReference type="InterPro" id="IPR019557">
    <property type="entry name" value="AminoTfrase-like_pln_mobile"/>
</dbReference>
<gene>
    <name evidence="3" type="ORF">RDI58_019031</name>
</gene>
<evidence type="ECO:0000259" key="2">
    <source>
        <dbReference type="Pfam" id="PF10536"/>
    </source>
</evidence>
<dbReference type="EMBL" id="JBANQN010000007">
    <property type="protein sequence ID" value="KAK6785576.1"/>
    <property type="molecule type" value="Genomic_DNA"/>
</dbReference>
<accession>A0AAN8YBI7</accession>
<dbReference type="PANTHER" id="PTHR46033:SF80">
    <property type="entry name" value="PROTEIN MAIN-LIKE 2-LIKE"/>
    <property type="match status" value="1"/>
</dbReference>
<dbReference type="InterPro" id="IPR044824">
    <property type="entry name" value="MAIN-like"/>
</dbReference>
<proteinExistence type="predicted"/>
<dbReference type="AlphaFoldDB" id="A0AAN8YBI7"/>
<organism evidence="3 4">
    <name type="scientific">Solanum bulbocastanum</name>
    <name type="common">Wild potato</name>
    <dbReference type="NCBI Taxonomy" id="147425"/>
    <lineage>
        <taxon>Eukaryota</taxon>
        <taxon>Viridiplantae</taxon>
        <taxon>Streptophyta</taxon>
        <taxon>Embryophyta</taxon>
        <taxon>Tracheophyta</taxon>
        <taxon>Spermatophyta</taxon>
        <taxon>Magnoliopsida</taxon>
        <taxon>eudicotyledons</taxon>
        <taxon>Gunneridae</taxon>
        <taxon>Pentapetalae</taxon>
        <taxon>asterids</taxon>
        <taxon>lamiids</taxon>
        <taxon>Solanales</taxon>
        <taxon>Solanaceae</taxon>
        <taxon>Solanoideae</taxon>
        <taxon>Solaneae</taxon>
        <taxon>Solanum</taxon>
    </lineage>
</organism>
<protein>
    <recommendedName>
        <fullName evidence="2">Aminotransferase-like plant mobile domain-containing protein</fullName>
    </recommendedName>
</protein>
<dbReference type="Proteomes" id="UP001371456">
    <property type="component" value="Unassembled WGS sequence"/>
</dbReference>
<evidence type="ECO:0000313" key="4">
    <source>
        <dbReference type="Proteomes" id="UP001371456"/>
    </source>
</evidence>
<dbReference type="PANTHER" id="PTHR46033">
    <property type="entry name" value="PROTEIN MAIN-LIKE 2"/>
    <property type="match status" value="1"/>
</dbReference>
<dbReference type="Pfam" id="PF10536">
    <property type="entry name" value="PMD"/>
    <property type="match status" value="1"/>
</dbReference>
<dbReference type="GO" id="GO:0010073">
    <property type="term" value="P:meristem maintenance"/>
    <property type="evidence" value="ECO:0007669"/>
    <property type="project" value="InterPro"/>
</dbReference>
<reference evidence="3 4" key="1">
    <citation type="submission" date="2024-02" db="EMBL/GenBank/DDBJ databases">
        <title>de novo genome assembly of Solanum bulbocastanum strain 11H21.</title>
        <authorList>
            <person name="Hosaka A.J."/>
        </authorList>
    </citation>
    <scope>NUCLEOTIDE SEQUENCE [LARGE SCALE GENOMIC DNA]</scope>
    <source>
        <tissue evidence="3">Young leaves</tissue>
    </source>
</reference>
<evidence type="ECO:0000313" key="3">
    <source>
        <dbReference type="EMBL" id="KAK6785576.1"/>
    </source>
</evidence>
<feature type="region of interest" description="Disordered" evidence="1">
    <location>
        <begin position="519"/>
        <end position="538"/>
    </location>
</feature>
<name>A0AAN8YBI7_SOLBU</name>
<keyword evidence="4" id="KW-1185">Reference proteome</keyword>
<feature type="compositionally biased region" description="Polar residues" evidence="1">
    <location>
        <begin position="522"/>
        <end position="533"/>
    </location>
</feature>
<sequence>MVDSSEEYALMEERKELMLSPIDDDDDDEVKPIFRVAHFLKPTLPSSQKPPFLPSRPKIQELMTKSCLSSLNVKFRGGVMYMNGWSKWVNELKPLYQQTWKKAGIFEAITASTVKIHLHSDLILTLGEKWCLETNTFILPWGESTVTLEDLSVLGGFSVLGHCVLKPVKTKECVEMEERLREVFKVFGKSKVNLYHHGWMEYFEGKGGNDQLEHVAFLILWLSRFVLPKSSFQNVDKGAIPIAFHLSQGIPIALAPAVLATVYQDLNLLKQFIVSSSKHTECSSNSRCIVDESELILCAPLQFVQLWSWERFITLQPKPSVVYCGEPRVARWHKVKKLERVDPRSEMNSAGECFLWCPYAIDTLKNWDVKRFYKEREEYVVVGPNMGREIMIFARLIRASELVGMDCVELYNPHRVCMQFVFDQDVPGCVNHAWRNYDRPIKDANLYIPSRLFESDVSTRYLEWWKDQNVASGDAFKRVTKGKRSKTHGRIPRLSWGHNEKLNASVCCEFVQRCDEVRTDGTHGQSSSASNDGIRTPTERKALIESKLLNGKSEELDGDEAYEVKERVTLESKDSYDKLGGCKFNLPDGLELASKGPNANRHDGRYAEFSITGTAKMSLQTRNDSVEAHKVTTNVTNRTEGNMQMENIEMIDIPKLEMRIRNLENIISGKVPVPGTR</sequence>
<comment type="caution">
    <text evidence="3">The sequence shown here is derived from an EMBL/GenBank/DDBJ whole genome shotgun (WGS) entry which is preliminary data.</text>
</comment>
<evidence type="ECO:0000256" key="1">
    <source>
        <dbReference type="SAM" id="MobiDB-lite"/>
    </source>
</evidence>
<feature type="domain" description="Aminotransferase-like plant mobile" evidence="2">
    <location>
        <begin position="104"/>
        <end position="466"/>
    </location>
</feature>